<dbReference type="InterPro" id="IPR003100">
    <property type="entry name" value="PAZ_dom"/>
</dbReference>
<evidence type="ECO:0000259" key="1">
    <source>
        <dbReference type="PROSITE" id="PS50821"/>
    </source>
</evidence>
<dbReference type="Pfam" id="PF20931">
    <property type="entry name" value="Dicer_platform"/>
    <property type="match status" value="1"/>
</dbReference>
<dbReference type="Proteomes" id="UP000036681">
    <property type="component" value="Unplaced"/>
</dbReference>
<dbReference type="GO" id="GO:0003723">
    <property type="term" value="F:RNA binding"/>
    <property type="evidence" value="ECO:0007669"/>
    <property type="project" value="InterPro"/>
</dbReference>
<dbReference type="PROSITE" id="PS50821">
    <property type="entry name" value="PAZ"/>
    <property type="match status" value="1"/>
</dbReference>
<evidence type="ECO:0000313" key="3">
    <source>
        <dbReference type="WBParaSite" id="ALUE_0002309201-mRNA-1"/>
    </source>
</evidence>
<name>A0A0M3IWG4_ASCLU</name>
<accession>A0A0M3IWG4</accession>
<feature type="domain" description="PAZ" evidence="1">
    <location>
        <begin position="160"/>
        <end position="264"/>
    </location>
</feature>
<sequence length="264" mass="30540">MSKLQMAKGLNDALPDVDTTCLIYVMEMDLIKAVTGAANPKNRKIVNPIDTEFCFGFLSKKKIPNVPSFPVFLRQGRMQANIFLAKSRLQVDAEMLELLKAFHHYIFDSVLRLVKGGLAFVPEKAPVSILIVPLRRGKYSVLSRRNELTNQVDFKLDYTYVRNVVSSIGEMPRVPSEEERRLFKFDVTKFQDAVVMPWYRDKEHPSFYYVAEVCLLNNLIIDANPGSKFPDEKFANFNDYFIQKYNIEIYDQQQPLLDVDYTSR</sequence>
<organism evidence="2 3">
    <name type="scientific">Ascaris lumbricoides</name>
    <name type="common">Giant roundworm</name>
    <dbReference type="NCBI Taxonomy" id="6252"/>
    <lineage>
        <taxon>Eukaryota</taxon>
        <taxon>Metazoa</taxon>
        <taxon>Ecdysozoa</taxon>
        <taxon>Nematoda</taxon>
        <taxon>Chromadorea</taxon>
        <taxon>Rhabditida</taxon>
        <taxon>Spirurina</taxon>
        <taxon>Ascaridomorpha</taxon>
        <taxon>Ascaridoidea</taxon>
        <taxon>Ascarididae</taxon>
        <taxon>Ascaris</taxon>
    </lineage>
</organism>
<dbReference type="SUPFAM" id="SSF101690">
    <property type="entry name" value="PAZ domain"/>
    <property type="match status" value="1"/>
</dbReference>
<dbReference type="WBParaSite" id="ALUE_0002309201-mRNA-1">
    <property type="protein sequence ID" value="ALUE_0002309201-mRNA-1"/>
    <property type="gene ID" value="ALUE_0002309201"/>
</dbReference>
<reference evidence="3" key="1">
    <citation type="submission" date="2017-02" db="UniProtKB">
        <authorList>
            <consortium name="WormBaseParasite"/>
        </authorList>
    </citation>
    <scope>IDENTIFICATION</scope>
</reference>
<dbReference type="InterPro" id="IPR048512">
    <property type="entry name" value="Dicer_platform"/>
</dbReference>
<dbReference type="Pfam" id="PF02170">
    <property type="entry name" value="PAZ"/>
    <property type="match status" value="1"/>
</dbReference>
<proteinExistence type="predicted"/>
<dbReference type="InterPro" id="IPR036085">
    <property type="entry name" value="PAZ_dom_sf"/>
</dbReference>
<dbReference type="Gene3D" id="2.170.260.10">
    <property type="entry name" value="paz domain"/>
    <property type="match status" value="1"/>
</dbReference>
<protein>
    <submittedName>
        <fullName evidence="3">PAZ domain-containing protein</fullName>
    </submittedName>
</protein>
<evidence type="ECO:0000313" key="2">
    <source>
        <dbReference type="Proteomes" id="UP000036681"/>
    </source>
</evidence>
<dbReference type="AlphaFoldDB" id="A0A0M3IWG4"/>
<dbReference type="SMART" id="SM00949">
    <property type="entry name" value="PAZ"/>
    <property type="match status" value="1"/>
</dbReference>
<keyword evidence="2" id="KW-1185">Reference proteome</keyword>